<dbReference type="Pfam" id="PF00239">
    <property type="entry name" value="Resolvase"/>
    <property type="match status" value="1"/>
</dbReference>
<keyword evidence="3" id="KW-0233">DNA recombination</keyword>
<dbReference type="STRING" id="1210063.GCA_001612665_06429"/>
<dbReference type="InterPro" id="IPR006119">
    <property type="entry name" value="Resolv_N"/>
</dbReference>
<dbReference type="InterPro" id="IPR002514">
    <property type="entry name" value="Transposase_8"/>
</dbReference>
<dbReference type="GO" id="GO:0006313">
    <property type="term" value="P:DNA transposition"/>
    <property type="evidence" value="ECO:0007669"/>
    <property type="project" value="InterPro"/>
</dbReference>
<dbReference type="InterPro" id="IPR009057">
    <property type="entry name" value="Homeodomain-like_sf"/>
</dbReference>
<dbReference type="InterPro" id="IPR050639">
    <property type="entry name" value="SSR_resolvase"/>
</dbReference>
<keyword evidence="7" id="KW-1185">Reference proteome</keyword>
<dbReference type="AlphaFoldDB" id="A0A4V2P9F2"/>
<dbReference type="Gene3D" id="3.40.50.1390">
    <property type="entry name" value="Resolvase, N-terminal catalytic domain"/>
    <property type="match status" value="1"/>
</dbReference>
<evidence type="ECO:0000256" key="3">
    <source>
        <dbReference type="ARBA" id="ARBA00023172"/>
    </source>
</evidence>
<dbReference type="PANTHER" id="PTHR30461:SF2">
    <property type="entry name" value="SERINE RECOMBINASE PINE-RELATED"/>
    <property type="match status" value="1"/>
</dbReference>
<evidence type="ECO:0000313" key="7">
    <source>
        <dbReference type="Proteomes" id="UP000294856"/>
    </source>
</evidence>
<comment type="caution">
    <text evidence="6">The sequence shown here is derived from an EMBL/GenBank/DDBJ whole genome shotgun (WGS) entry which is preliminary data.</text>
</comment>
<feature type="domain" description="Resolvase/invertase-type recombinase catalytic" evidence="5">
    <location>
        <begin position="2"/>
        <end position="137"/>
    </location>
</feature>
<evidence type="ECO:0000256" key="2">
    <source>
        <dbReference type="ARBA" id="ARBA00023125"/>
    </source>
</evidence>
<dbReference type="RefSeq" id="WP_084473324.1">
    <property type="nucleotide sequence ID" value="NZ_SMFR01000012.1"/>
</dbReference>
<dbReference type="EMBL" id="SMFR01000012">
    <property type="protein sequence ID" value="TCJ89395.1"/>
    <property type="molecule type" value="Genomic_DNA"/>
</dbReference>
<dbReference type="SMART" id="SM00857">
    <property type="entry name" value="Resolvase"/>
    <property type="match status" value="1"/>
</dbReference>
<feature type="coiled-coil region" evidence="4">
    <location>
        <begin position="279"/>
        <end position="306"/>
    </location>
</feature>
<dbReference type="InterPro" id="IPR036162">
    <property type="entry name" value="Resolvase-like_N_sf"/>
</dbReference>
<reference evidence="6 7" key="1">
    <citation type="submission" date="2019-03" db="EMBL/GenBank/DDBJ databases">
        <title>Genomic Encyclopedia of Type Strains, Phase IV (KMG-IV): sequencing the most valuable type-strain genomes for metagenomic binning, comparative biology and taxonomic classification.</title>
        <authorList>
            <person name="Goeker M."/>
        </authorList>
    </citation>
    <scope>NUCLEOTIDE SEQUENCE [LARGE SCALE GENOMIC DNA]</scope>
    <source>
        <strain evidence="6 7">DSM 44684</strain>
    </source>
</reference>
<evidence type="ECO:0000256" key="4">
    <source>
        <dbReference type="SAM" id="Coils"/>
    </source>
</evidence>
<dbReference type="GO" id="GO:0003677">
    <property type="term" value="F:DNA binding"/>
    <property type="evidence" value="ECO:0007669"/>
    <property type="project" value="UniProtKB-KW"/>
</dbReference>
<evidence type="ECO:0000256" key="1">
    <source>
        <dbReference type="ARBA" id="ARBA00009913"/>
    </source>
</evidence>
<evidence type="ECO:0000259" key="5">
    <source>
        <dbReference type="PROSITE" id="PS51736"/>
    </source>
</evidence>
<dbReference type="Proteomes" id="UP000294856">
    <property type="component" value="Unassembled WGS sequence"/>
</dbReference>
<dbReference type="Pfam" id="PF01527">
    <property type="entry name" value="HTH_Tnp_1"/>
    <property type="match status" value="1"/>
</dbReference>
<dbReference type="GO" id="GO:0000150">
    <property type="term" value="F:DNA strand exchange activity"/>
    <property type="evidence" value="ECO:0007669"/>
    <property type="project" value="InterPro"/>
</dbReference>
<accession>A0A4V2P9F2</accession>
<name>A0A4V2P9F2_9NOCA</name>
<gene>
    <name evidence="6" type="ORF">DFR71_6606</name>
</gene>
<organism evidence="6 7">
    <name type="scientific">Nocardia alba</name>
    <dbReference type="NCBI Taxonomy" id="225051"/>
    <lineage>
        <taxon>Bacteria</taxon>
        <taxon>Bacillati</taxon>
        <taxon>Actinomycetota</taxon>
        <taxon>Actinomycetes</taxon>
        <taxon>Mycobacteriales</taxon>
        <taxon>Nocardiaceae</taxon>
        <taxon>Nocardia</taxon>
    </lineage>
</organism>
<comment type="similarity">
    <text evidence="1">Belongs to the site-specific recombinase resolvase family.</text>
</comment>
<dbReference type="Gene3D" id="1.10.10.10">
    <property type="entry name" value="Winged helix-like DNA-binding domain superfamily/Winged helix DNA-binding domain"/>
    <property type="match status" value="1"/>
</dbReference>
<dbReference type="PANTHER" id="PTHR30461">
    <property type="entry name" value="DNA-INVERTASE FROM LAMBDOID PROPHAGE"/>
    <property type="match status" value="1"/>
</dbReference>
<dbReference type="CDD" id="cd03768">
    <property type="entry name" value="SR_ResInv"/>
    <property type="match status" value="1"/>
</dbReference>
<evidence type="ECO:0000313" key="6">
    <source>
        <dbReference type="EMBL" id="TCJ89395.1"/>
    </source>
</evidence>
<protein>
    <submittedName>
        <fullName evidence="6">DNA invertase Pin-like site-specific DNA recombinase</fullName>
    </submittedName>
</protein>
<keyword evidence="2" id="KW-0238">DNA-binding</keyword>
<dbReference type="PROSITE" id="PS51736">
    <property type="entry name" value="RECOMBINASES_3"/>
    <property type="match status" value="1"/>
</dbReference>
<dbReference type="GO" id="GO:0004803">
    <property type="term" value="F:transposase activity"/>
    <property type="evidence" value="ECO:0007669"/>
    <property type="project" value="InterPro"/>
</dbReference>
<keyword evidence="4" id="KW-0175">Coiled coil</keyword>
<dbReference type="InterPro" id="IPR036388">
    <property type="entry name" value="WH-like_DNA-bd_sf"/>
</dbReference>
<proteinExistence type="inferred from homology"/>
<dbReference type="SUPFAM" id="SSF53041">
    <property type="entry name" value="Resolvase-like"/>
    <property type="match status" value="1"/>
</dbReference>
<sequence>MALVGLVRVSTSRQETRRQHDDLDPICVRVFEEKVSGKLRIADRPGLRAALDFMRPGEDMLTVQEADRLGRNLLEGLIVLNDPFRQGVAVKILHGIAAGEHTERSLILDLALAMAEDRRRDIARKTRDGLDAAARRGRKGGRPRVVDDDKRRAILARRAEGQALREISRGVGISLAVVHGEVKVAEGATAAAAPDFTSGGTAVGTAQHRTIVRRRCRSVAPPKRYPDELSVRAVRLYRESDPKPTIRKLAAQLGVHHEALRNWIRQAEADAGQRHDRPTTDMAEENEQLRKRVAELERVNAALRDASAYFASELGQTRR</sequence>
<dbReference type="SUPFAM" id="SSF46689">
    <property type="entry name" value="Homeodomain-like"/>
    <property type="match status" value="1"/>
</dbReference>